<feature type="region of interest" description="Disordered" evidence="1">
    <location>
        <begin position="1"/>
        <end position="21"/>
    </location>
</feature>
<accession>A0AAE1D3P1</accession>
<dbReference type="Proteomes" id="UP001283361">
    <property type="component" value="Unassembled WGS sequence"/>
</dbReference>
<proteinExistence type="predicted"/>
<organism evidence="2 3">
    <name type="scientific">Elysia crispata</name>
    <name type="common">lettuce slug</name>
    <dbReference type="NCBI Taxonomy" id="231223"/>
    <lineage>
        <taxon>Eukaryota</taxon>
        <taxon>Metazoa</taxon>
        <taxon>Spiralia</taxon>
        <taxon>Lophotrochozoa</taxon>
        <taxon>Mollusca</taxon>
        <taxon>Gastropoda</taxon>
        <taxon>Heterobranchia</taxon>
        <taxon>Euthyneura</taxon>
        <taxon>Panpulmonata</taxon>
        <taxon>Sacoglossa</taxon>
        <taxon>Placobranchoidea</taxon>
        <taxon>Plakobranchidae</taxon>
        <taxon>Elysia</taxon>
    </lineage>
</organism>
<protein>
    <submittedName>
        <fullName evidence="2">Uncharacterized protein</fullName>
    </submittedName>
</protein>
<evidence type="ECO:0000313" key="3">
    <source>
        <dbReference type="Proteomes" id="UP001283361"/>
    </source>
</evidence>
<evidence type="ECO:0000256" key="1">
    <source>
        <dbReference type="SAM" id="MobiDB-lite"/>
    </source>
</evidence>
<dbReference type="EMBL" id="JAWDGP010005539">
    <property type="protein sequence ID" value="KAK3756196.1"/>
    <property type="molecule type" value="Genomic_DNA"/>
</dbReference>
<feature type="compositionally biased region" description="Gly residues" evidence="1">
    <location>
        <begin position="1"/>
        <end position="11"/>
    </location>
</feature>
<gene>
    <name evidence="2" type="ORF">RRG08_052921</name>
</gene>
<dbReference type="AlphaFoldDB" id="A0AAE1D3P1"/>
<reference evidence="2" key="1">
    <citation type="journal article" date="2023" name="G3 (Bethesda)">
        <title>A reference genome for the long-term kleptoplast-retaining sea slug Elysia crispata morphotype clarki.</title>
        <authorList>
            <person name="Eastman K.E."/>
            <person name="Pendleton A.L."/>
            <person name="Shaikh M.A."/>
            <person name="Suttiyut T."/>
            <person name="Ogas R."/>
            <person name="Tomko P."/>
            <person name="Gavelis G."/>
            <person name="Widhalm J.R."/>
            <person name="Wisecaver J.H."/>
        </authorList>
    </citation>
    <scope>NUCLEOTIDE SEQUENCE</scope>
    <source>
        <strain evidence="2">ECLA1</strain>
    </source>
</reference>
<sequence length="246" mass="27459">MSGWVEGGGAEGRSRGAMSGEEELREGYNRASNSVLFNICLDLEEPCRGRSRGVMSGWVEGLREDQEELCRGWRVEGLIEGYNRASTSILFYICLDLEESCRGGWRGGGGAERRFKPGFHLNSVLYLPRSRGAMSGHGVIQEHVGKVLGLTLLGFTPKHQLYPLDFVWVVEFICSIAVDLLQQCIPLIQFSPELIKLEAPHQSLQMRRPIRRDSNSGIEEEEARTQGRHQCVNKVRVSPNPAATDT</sequence>
<comment type="caution">
    <text evidence="2">The sequence shown here is derived from an EMBL/GenBank/DDBJ whole genome shotgun (WGS) entry which is preliminary data.</text>
</comment>
<keyword evidence="3" id="KW-1185">Reference proteome</keyword>
<evidence type="ECO:0000313" key="2">
    <source>
        <dbReference type="EMBL" id="KAK3756196.1"/>
    </source>
</evidence>
<name>A0AAE1D3P1_9GAST</name>